<sequence>MATLAYTLVSIVFGIVLFFFAWAVWEKYKDSRYVSKPPKTRPVEPFEPYVPRNDPKKTRIINSLVVVGIVTYVFVVIATL</sequence>
<accession>A0A6H2A087</accession>
<organism evidence="2">
    <name type="scientific">viral metagenome</name>
    <dbReference type="NCBI Taxonomy" id="1070528"/>
    <lineage>
        <taxon>unclassified sequences</taxon>
        <taxon>metagenomes</taxon>
        <taxon>organismal metagenomes</taxon>
    </lineage>
</organism>
<feature type="transmembrane region" description="Helical" evidence="1">
    <location>
        <begin position="6"/>
        <end position="25"/>
    </location>
</feature>
<reference evidence="2" key="1">
    <citation type="submission" date="2020-03" db="EMBL/GenBank/DDBJ databases">
        <title>The deep terrestrial virosphere.</title>
        <authorList>
            <person name="Holmfeldt K."/>
            <person name="Nilsson E."/>
            <person name="Simone D."/>
            <person name="Lopez-Fernandez M."/>
            <person name="Wu X."/>
            <person name="de Brujin I."/>
            <person name="Lundin D."/>
            <person name="Andersson A."/>
            <person name="Bertilsson S."/>
            <person name="Dopson M."/>
        </authorList>
    </citation>
    <scope>NUCLEOTIDE SEQUENCE</scope>
    <source>
        <strain evidence="2">TM448A03332</strain>
    </source>
</reference>
<proteinExistence type="predicted"/>
<keyword evidence="1" id="KW-0812">Transmembrane</keyword>
<name>A0A6H2A087_9ZZZZ</name>
<keyword evidence="1" id="KW-1133">Transmembrane helix</keyword>
<dbReference type="AlphaFoldDB" id="A0A6H2A087"/>
<protein>
    <submittedName>
        <fullName evidence="2">Uncharacterized protein</fullName>
    </submittedName>
</protein>
<evidence type="ECO:0000313" key="2">
    <source>
        <dbReference type="EMBL" id="QJA53234.1"/>
    </source>
</evidence>
<keyword evidence="1" id="KW-0472">Membrane</keyword>
<dbReference type="EMBL" id="MT144405">
    <property type="protein sequence ID" value="QJA53234.1"/>
    <property type="molecule type" value="Genomic_DNA"/>
</dbReference>
<feature type="transmembrane region" description="Helical" evidence="1">
    <location>
        <begin position="60"/>
        <end position="79"/>
    </location>
</feature>
<gene>
    <name evidence="2" type="ORF">TM448A03332_0003</name>
</gene>
<evidence type="ECO:0000256" key="1">
    <source>
        <dbReference type="SAM" id="Phobius"/>
    </source>
</evidence>